<evidence type="ECO:0000313" key="2">
    <source>
        <dbReference type="EMBL" id="ETV63843.1"/>
    </source>
</evidence>
<dbReference type="EMBL" id="KI913530">
    <property type="protein sequence ID" value="ETV63843.1"/>
    <property type="molecule type" value="Genomic_DNA"/>
</dbReference>
<accession>W4FAU4</accession>
<dbReference type="VEuPathDB" id="FungiDB:H257_19225"/>
<evidence type="ECO:0008006" key="3">
    <source>
        <dbReference type="Google" id="ProtNLM"/>
    </source>
</evidence>
<organism evidence="2">
    <name type="scientific">Aphanomyces astaci</name>
    <name type="common">Crayfish plague agent</name>
    <dbReference type="NCBI Taxonomy" id="112090"/>
    <lineage>
        <taxon>Eukaryota</taxon>
        <taxon>Sar</taxon>
        <taxon>Stramenopiles</taxon>
        <taxon>Oomycota</taxon>
        <taxon>Saprolegniomycetes</taxon>
        <taxon>Saprolegniales</taxon>
        <taxon>Verrucalvaceae</taxon>
        <taxon>Aphanomyces</taxon>
    </lineage>
</organism>
<feature type="chain" id="PRO_5004841303" description="DDE-1 domain-containing protein" evidence="1">
    <location>
        <begin position="24"/>
        <end position="87"/>
    </location>
</feature>
<dbReference type="AlphaFoldDB" id="W4FAU4"/>
<protein>
    <recommendedName>
        <fullName evidence="3">DDE-1 domain-containing protein</fullName>
    </recommendedName>
</protein>
<feature type="signal peptide" evidence="1">
    <location>
        <begin position="1"/>
        <end position="23"/>
    </location>
</feature>
<dbReference type="RefSeq" id="XP_009846674.1">
    <property type="nucleotide sequence ID" value="XM_009848372.1"/>
</dbReference>
<reference evidence="2" key="1">
    <citation type="submission" date="2013-12" db="EMBL/GenBank/DDBJ databases">
        <title>The Genome Sequence of Aphanomyces astaci APO3.</title>
        <authorList>
            <consortium name="The Broad Institute Genomics Platform"/>
            <person name="Russ C."/>
            <person name="Tyler B."/>
            <person name="van West P."/>
            <person name="Dieguez-Uribeondo J."/>
            <person name="Young S.K."/>
            <person name="Zeng Q."/>
            <person name="Gargeya S."/>
            <person name="Fitzgerald M."/>
            <person name="Abouelleil A."/>
            <person name="Alvarado L."/>
            <person name="Chapman S.B."/>
            <person name="Gainer-Dewar J."/>
            <person name="Goldberg J."/>
            <person name="Griggs A."/>
            <person name="Gujja S."/>
            <person name="Hansen M."/>
            <person name="Howarth C."/>
            <person name="Imamovic A."/>
            <person name="Ireland A."/>
            <person name="Larimer J."/>
            <person name="McCowan C."/>
            <person name="Murphy C."/>
            <person name="Pearson M."/>
            <person name="Poon T.W."/>
            <person name="Priest M."/>
            <person name="Roberts A."/>
            <person name="Saif S."/>
            <person name="Shea T."/>
            <person name="Sykes S."/>
            <person name="Wortman J."/>
            <person name="Nusbaum C."/>
            <person name="Birren B."/>
        </authorList>
    </citation>
    <scope>NUCLEOTIDE SEQUENCE [LARGE SCALE GENOMIC DNA]</scope>
    <source>
        <strain evidence="2">APO3</strain>
    </source>
</reference>
<sequence>MPPHYIWPAAVVSQVQYLWFVLAERVTGKSVLVLDNIKSHDSDEVNETAALGYDRHMRDLWIAEDMVSDNSEDNDIDWMSPAADITQ</sequence>
<dbReference type="GeneID" id="20821221"/>
<keyword evidence="1" id="KW-0732">Signal</keyword>
<evidence type="ECO:0000256" key="1">
    <source>
        <dbReference type="SAM" id="SignalP"/>
    </source>
</evidence>
<gene>
    <name evidence="2" type="ORF">H257_19225</name>
</gene>
<name>W4FAU4_APHAT</name>
<proteinExistence type="predicted"/>